<name>A0A0E0LMI9_ORYPU</name>
<evidence type="ECO:0000259" key="2">
    <source>
        <dbReference type="Pfam" id="PF20705"/>
    </source>
</evidence>
<feature type="compositionally biased region" description="Acidic residues" evidence="1">
    <location>
        <begin position="72"/>
        <end position="83"/>
    </location>
</feature>
<dbReference type="InterPro" id="IPR049224">
    <property type="entry name" value="DUF6821"/>
</dbReference>
<dbReference type="Gramene" id="OPUNC07G18530.1">
    <property type="protein sequence ID" value="OPUNC07G18530.1"/>
    <property type="gene ID" value="OPUNC07G18530"/>
</dbReference>
<evidence type="ECO:0000313" key="3">
    <source>
        <dbReference type="EnsemblPlants" id="OPUNC07G18530.1"/>
    </source>
</evidence>
<reference evidence="3" key="2">
    <citation type="submission" date="2018-05" db="EMBL/GenBank/DDBJ databases">
        <title>OpunRS2 (Oryza punctata Reference Sequence Version 2).</title>
        <authorList>
            <person name="Zhang J."/>
            <person name="Kudrna D."/>
            <person name="Lee S."/>
            <person name="Talag J."/>
            <person name="Welchert J."/>
            <person name="Wing R.A."/>
        </authorList>
    </citation>
    <scope>NUCLEOTIDE SEQUENCE [LARGE SCALE GENOMIC DNA]</scope>
</reference>
<dbReference type="EnsemblPlants" id="OPUNC07G18530.1">
    <property type="protein sequence ID" value="OPUNC07G18530.1"/>
    <property type="gene ID" value="OPUNC07G18530"/>
</dbReference>
<reference evidence="3" key="1">
    <citation type="submission" date="2015-04" db="UniProtKB">
        <authorList>
            <consortium name="EnsemblPlants"/>
        </authorList>
    </citation>
    <scope>IDENTIFICATION</scope>
</reference>
<feature type="region of interest" description="Disordered" evidence="1">
    <location>
        <begin position="62"/>
        <end position="83"/>
    </location>
</feature>
<evidence type="ECO:0000313" key="4">
    <source>
        <dbReference type="Proteomes" id="UP000026962"/>
    </source>
</evidence>
<accession>A0A0E0LMI9</accession>
<dbReference type="AlphaFoldDB" id="A0A0E0LMI9"/>
<dbReference type="OMA" id="THETRVR"/>
<sequence>MRMEEADAADEFVLVAADADDEIAHEPRVRVLAGGYSETSLDANYFAVARRRDAFDNDEVDEAVANASEGSGDADDDDEEEEKELVVVEEQEVGGGDHGWQQHAVGVLCSIGLAAATAAGLALLPGAGGGRQKPAVAVNFRAAADYKAAKVAARRGARLDQGISVARAEHAPAPAPAVISFGSCRTCNDGKMF</sequence>
<proteinExistence type="predicted"/>
<protein>
    <recommendedName>
        <fullName evidence="2">DUF6821 domain-containing protein</fullName>
    </recommendedName>
</protein>
<dbReference type="HOGENOM" id="CLU_121666_0_0_1"/>
<organism evidence="3">
    <name type="scientific">Oryza punctata</name>
    <name type="common">Red rice</name>
    <dbReference type="NCBI Taxonomy" id="4537"/>
    <lineage>
        <taxon>Eukaryota</taxon>
        <taxon>Viridiplantae</taxon>
        <taxon>Streptophyta</taxon>
        <taxon>Embryophyta</taxon>
        <taxon>Tracheophyta</taxon>
        <taxon>Spermatophyta</taxon>
        <taxon>Magnoliopsida</taxon>
        <taxon>Liliopsida</taxon>
        <taxon>Poales</taxon>
        <taxon>Poaceae</taxon>
        <taxon>BOP clade</taxon>
        <taxon>Oryzoideae</taxon>
        <taxon>Oryzeae</taxon>
        <taxon>Oryzinae</taxon>
        <taxon>Oryza</taxon>
    </lineage>
</organism>
<evidence type="ECO:0000256" key="1">
    <source>
        <dbReference type="SAM" id="MobiDB-lite"/>
    </source>
</evidence>
<dbReference type="Proteomes" id="UP000026962">
    <property type="component" value="Chromosome 7"/>
</dbReference>
<keyword evidence="4" id="KW-1185">Reference proteome</keyword>
<dbReference type="Pfam" id="PF20705">
    <property type="entry name" value="DUF6821"/>
    <property type="match status" value="1"/>
</dbReference>
<dbReference type="eggNOG" id="ENOG502R5U6">
    <property type="taxonomic scope" value="Eukaryota"/>
</dbReference>
<feature type="domain" description="DUF6821" evidence="2">
    <location>
        <begin position="55"/>
        <end position="168"/>
    </location>
</feature>